<feature type="transmembrane region" description="Helical" evidence="4">
    <location>
        <begin position="276"/>
        <end position="294"/>
    </location>
</feature>
<dbReference type="Gene3D" id="1.20.1250.20">
    <property type="entry name" value="MFS general substrate transporter like domains"/>
    <property type="match status" value="1"/>
</dbReference>
<keyword evidence="7" id="KW-1185">Reference proteome</keyword>
<keyword evidence="2 4" id="KW-1133">Transmembrane helix</keyword>
<evidence type="ECO:0000313" key="6">
    <source>
        <dbReference type="EMBL" id="MFC6441161.1"/>
    </source>
</evidence>
<dbReference type="InterPro" id="IPR036259">
    <property type="entry name" value="MFS_trans_sf"/>
</dbReference>
<dbReference type="PANTHER" id="PTHR23534:SF1">
    <property type="entry name" value="MAJOR FACILITATOR SUPERFAMILY PROTEIN"/>
    <property type="match status" value="1"/>
</dbReference>
<feature type="transmembrane region" description="Helical" evidence="4">
    <location>
        <begin position="74"/>
        <end position="90"/>
    </location>
</feature>
<evidence type="ECO:0000259" key="5">
    <source>
        <dbReference type="PROSITE" id="PS50850"/>
    </source>
</evidence>
<evidence type="ECO:0000256" key="4">
    <source>
        <dbReference type="SAM" id="Phobius"/>
    </source>
</evidence>
<evidence type="ECO:0000313" key="7">
    <source>
        <dbReference type="Proteomes" id="UP001596364"/>
    </source>
</evidence>
<protein>
    <submittedName>
        <fullName evidence="6">MFS transporter</fullName>
    </submittedName>
</protein>
<feature type="transmembrane region" description="Helical" evidence="4">
    <location>
        <begin position="7"/>
        <end position="36"/>
    </location>
</feature>
<keyword evidence="3 4" id="KW-0472">Membrane</keyword>
<dbReference type="EMBL" id="JBHSUS010000001">
    <property type="protein sequence ID" value="MFC6441161.1"/>
    <property type="molecule type" value="Genomic_DNA"/>
</dbReference>
<reference evidence="7" key="1">
    <citation type="journal article" date="2019" name="Int. J. Syst. Evol. Microbiol.">
        <title>The Global Catalogue of Microorganisms (GCM) 10K type strain sequencing project: providing services to taxonomists for standard genome sequencing and annotation.</title>
        <authorList>
            <consortium name="The Broad Institute Genomics Platform"/>
            <consortium name="The Broad Institute Genome Sequencing Center for Infectious Disease"/>
            <person name="Wu L."/>
            <person name="Ma J."/>
        </authorList>
    </citation>
    <scope>NUCLEOTIDE SEQUENCE [LARGE SCALE GENOMIC DNA]</scope>
    <source>
        <strain evidence="7">CGMCC 1.16031</strain>
    </source>
</reference>
<dbReference type="Proteomes" id="UP001596364">
    <property type="component" value="Unassembled WGS sequence"/>
</dbReference>
<gene>
    <name evidence="6" type="ORF">ACFP85_13495</name>
</gene>
<evidence type="ECO:0000256" key="1">
    <source>
        <dbReference type="ARBA" id="ARBA00022692"/>
    </source>
</evidence>
<feature type="domain" description="Major facilitator superfamily (MFS) profile" evidence="5">
    <location>
        <begin position="201"/>
        <end position="392"/>
    </location>
</feature>
<feature type="transmembrane region" description="Helical" evidence="4">
    <location>
        <begin position="204"/>
        <end position="228"/>
    </location>
</feature>
<organism evidence="6 7">
    <name type="scientific">Pseudobowmanella zhangzhouensis</name>
    <dbReference type="NCBI Taxonomy" id="1537679"/>
    <lineage>
        <taxon>Bacteria</taxon>
        <taxon>Pseudomonadati</taxon>
        <taxon>Pseudomonadota</taxon>
        <taxon>Gammaproteobacteria</taxon>
        <taxon>Alteromonadales</taxon>
        <taxon>Alteromonadaceae</taxon>
    </lineage>
</organism>
<feature type="transmembrane region" description="Helical" evidence="4">
    <location>
        <begin position="134"/>
        <end position="154"/>
    </location>
</feature>
<dbReference type="PANTHER" id="PTHR23534">
    <property type="entry name" value="MFS PERMEASE"/>
    <property type="match status" value="1"/>
</dbReference>
<feature type="transmembrane region" description="Helical" evidence="4">
    <location>
        <begin position="96"/>
        <end position="113"/>
    </location>
</feature>
<sequence length="392" mass="42625">MRLLHPNVFILLIAQALIGSSGPLIVFVGGFIGIALAPTPALATLPISCMIVGVALFTLPVVKLMSRIGRKRGILLTTLCGLLCSLFAAFSIEQQSFWLLCFSILLFGIPLAANQQFRFAAIESVAPEQSGQAVSVLLMAGLVAAFVGPELGVWGKSVLNESFSGAFVFLAINMLVALVVISRLQPVGAPSLHQDSAPRPLTQLVTQPIFLLALSSAAISFAVMSFIMTATPISMHVHHHFSMQDTKWVIQSHIIAMYLPSLFTALLIRKLGIRKLMLAGVAALLTCVVIGLINQDYVHYWSALVLLGIGWNFMYVAGTTWLPQSYQENEKFRVQGVNDLTIFSLQALASLSAGIVIGWFGWNWVLLSTLPLLFLPVLALWHWRRTQSSPSS</sequence>
<evidence type="ECO:0000256" key="2">
    <source>
        <dbReference type="ARBA" id="ARBA00022989"/>
    </source>
</evidence>
<name>A0ABW1XN80_9ALTE</name>
<feature type="transmembrane region" description="Helical" evidence="4">
    <location>
        <begin position="300"/>
        <end position="322"/>
    </location>
</feature>
<feature type="transmembrane region" description="Helical" evidence="4">
    <location>
        <begin position="42"/>
        <end position="62"/>
    </location>
</feature>
<dbReference type="RefSeq" id="WP_131258503.1">
    <property type="nucleotide sequence ID" value="NZ_JBHSUS010000001.1"/>
</dbReference>
<dbReference type="Pfam" id="PF07690">
    <property type="entry name" value="MFS_1"/>
    <property type="match status" value="1"/>
</dbReference>
<feature type="transmembrane region" description="Helical" evidence="4">
    <location>
        <begin position="248"/>
        <end position="269"/>
    </location>
</feature>
<comment type="caution">
    <text evidence="6">The sequence shown here is derived from an EMBL/GenBank/DDBJ whole genome shotgun (WGS) entry which is preliminary data.</text>
</comment>
<proteinExistence type="predicted"/>
<dbReference type="InterPro" id="IPR020846">
    <property type="entry name" value="MFS_dom"/>
</dbReference>
<dbReference type="PROSITE" id="PS50850">
    <property type="entry name" value="MFS"/>
    <property type="match status" value="1"/>
</dbReference>
<evidence type="ECO:0000256" key="3">
    <source>
        <dbReference type="ARBA" id="ARBA00023136"/>
    </source>
</evidence>
<feature type="transmembrane region" description="Helical" evidence="4">
    <location>
        <begin position="166"/>
        <end position="184"/>
    </location>
</feature>
<accession>A0ABW1XN80</accession>
<dbReference type="SUPFAM" id="SSF103473">
    <property type="entry name" value="MFS general substrate transporter"/>
    <property type="match status" value="1"/>
</dbReference>
<feature type="transmembrane region" description="Helical" evidence="4">
    <location>
        <begin position="366"/>
        <end position="383"/>
    </location>
</feature>
<keyword evidence="1 4" id="KW-0812">Transmembrane</keyword>
<feature type="transmembrane region" description="Helical" evidence="4">
    <location>
        <begin position="342"/>
        <end position="360"/>
    </location>
</feature>
<dbReference type="InterPro" id="IPR011701">
    <property type="entry name" value="MFS"/>
</dbReference>